<proteinExistence type="predicted"/>
<evidence type="ECO:0008006" key="4">
    <source>
        <dbReference type="Google" id="ProtNLM"/>
    </source>
</evidence>
<comment type="caution">
    <text evidence="2">The sequence shown here is derived from an EMBL/GenBank/DDBJ whole genome shotgun (WGS) entry which is preliminary data.</text>
</comment>
<organism evidence="2 3">
    <name type="scientific">Tripterygium wilfordii</name>
    <name type="common">Thunder God vine</name>
    <dbReference type="NCBI Taxonomy" id="458696"/>
    <lineage>
        <taxon>Eukaryota</taxon>
        <taxon>Viridiplantae</taxon>
        <taxon>Streptophyta</taxon>
        <taxon>Embryophyta</taxon>
        <taxon>Tracheophyta</taxon>
        <taxon>Spermatophyta</taxon>
        <taxon>Magnoliopsida</taxon>
        <taxon>eudicotyledons</taxon>
        <taxon>Gunneridae</taxon>
        <taxon>Pentapetalae</taxon>
        <taxon>rosids</taxon>
        <taxon>fabids</taxon>
        <taxon>Celastrales</taxon>
        <taxon>Celastraceae</taxon>
        <taxon>Tripterygium</taxon>
    </lineage>
</organism>
<gene>
    <name evidence="2" type="ORF">HS088_TW21G00907</name>
</gene>
<dbReference type="EMBL" id="JAAARO010000021">
    <property type="protein sequence ID" value="KAF5728755.1"/>
    <property type="molecule type" value="Genomic_DNA"/>
</dbReference>
<name>A0A7J7C489_TRIWF</name>
<sequence>MDESNFPDPPWQLIDELQDFTSKVADGAIVPFSPDYWTKSGSPLLPQLPGVSSGAKQWVEPEHLVGQPGPSQFSMTSYSGGKFDGTAEYQDERKKMKDKKYRERCRAEKRQMEIDMLRLSNENSLLKSVNKEMKKEKDSMNQNLQSAGAEINKLRSEICKLKGHIGHQQILVEAFSQKIVSSNHVQEQIKLLRDEIARFTPNVSRSYQMLEKKELLDKFSYLQYQNKVLKVQVQALCEKISNEKNSEGP</sequence>
<dbReference type="InParanoid" id="A0A7J7C489"/>
<keyword evidence="3" id="KW-1185">Reference proteome</keyword>
<dbReference type="AlphaFoldDB" id="A0A7J7C489"/>
<dbReference type="Proteomes" id="UP000593562">
    <property type="component" value="Unassembled WGS sequence"/>
</dbReference>
<dbReference type="OrthoDB" id="847227at2759"/>
<protein>
    <recommendedName>
        <fullName evidence="4">BZIP domain-containing protein</fullName>
    </recommendedName>
</protein>
<keyword evidence="1" id="KW-0175">Coiled coil</keyword>
<evidence type="ECO:0000313" key="3">
    <source>
        <dbReference type="Proteomes" id="UP000593562"/>
    </source>
</evidence>
<evidence type="ECO:0000313" key="2">
    <source>
        <dbReference type="EMBL" id="KAF5728755.1"/>
    </source>
</evidence>
<accession>A0A7J7C489</accession>
<feature type="coiled-coil region" evidence="1">
    <location>
        <begin position="102"/>
        <end position="157"/>
    </location>
</feature>
<evidence type="ECO:0000256" key="1">
    <source>
        <dbReference type="SAM" id="Coils"/>
    </source>
</evidence>
<reference evidence="2 3" key="1">
    <citation type="journal article" date="2020" name="Nat. Commun.">
        <title>Genome of Tripterygium wilfordii and identification of cytochrome P450 involved in triptolide biosynthesis.</title>
        <authorList>
            <person name="Tu L."/>
            <person name="Su P."/>
            <person name="Zhang Z."/>
            <person name="Gao L."/>
            <person name="Wang J."/>
            <person name="Hu T."/>
            <person name="Zhou J."/>
            <person name="Zhang Y."/>
            <person name="Zhao Y."/>
            <person name="Liu Y."/>
            <person name="Song Y."/>
            <person name="Tong Y."/>
            <person name="Lu Y."/>
            <person name="Yang J."/>
            <person name="Xu C."/>
            <person name="Jia M."/>
            <person name="Peters R.J."/>
            <person name="Huang L."/>
            <person name="Gao W."/>
        </authorList>
    </citation>
    <scope>NUCLEOTIDE SEQUENCE [LARGE SCALE GENOMIC DNA]</scope>
    <source>
        <strain evidence="3">cv. XIE 37</strain>
        <tissue evidence="2">Leaf</tissue>
    </source>
</reference>